<keyword evidence="1" id="KW-0433">Leucine-rich repeat</keyword>
<organism evidence="4 5">
    <name type="scientific">Pararge aegeria aegeria</name>
    <dbReference type="NCBI Taxonomy" id="348720"/>
    <lineage>
        <taxon>Eukaryota</taxon>
        <taxon>Metazoa</taxon>
        <taxon>Ecdysozoa</taxon>
        <taxon>Arthropoda</taxon>
        <taxon>Hexapoda</taxon>
        <taxon>Insecta</taxon>
        <taxon>Pterygota</taxon>
        <taxon>Neoptera</taxon>
        <taxon>Endopterygota</taxon>
        <taxon>Lepidoptera</taxon>
        <taxon>Glossata</taxon>
        <taxon>Ditrysia</taxon>
        <taxon>Papilionoidea</taxon>
        <taxon>Nymphalidae</taxon>
        <taxon>Satyrinae</taxon>
        <taxon>Satyrini</taxon>
        <taxon>Parargina</taxon>
        <taxon>Pararge</taxon>
    </lineage>
</organism>
<keyword evidence="3" id="KW-0677">Repeat</keyword>
<dbReference type="EMBL" id="CAKXAJ010025202">
    <property type="protein sequence ID" value="CAH2236388.1"/>
    <property type="molecule type" value="Genomic_DNA"/>
</dbReference>
<dbReference type="AlphaFoldDB" id="A0A8S4RH78"/>
<dbReference type="InterPro" id="IPR050328">
    <property type="entry name" value="Dev_Immune_Receptor"/>
</dbReference>
<evidence type="ECO:0000313" key="5">
    <source>
        <dbReference type="Proteomes" id="UP000838756"/>
    </source>
</evidence>
<name>A0A8S4RH78_9NEOP</name>
<evidence type="ECO:0000256" key="3">
    <source>
        <dbReference type="ARBA" id="ARBA00022737"/>
    </source>
</evidence>
<dbReference type="PROSITE" id="PS51450">
    <property type="entry name" value="LRR"/>
    <property type="match status" value="1"/>
</dbReference>
<dbReference type="SMART" id="SM00369">
    <property type="entry name" value="LRR_TYP"/>
    <property type="match status" value="2"/>
</dbReference>
<dbReference type="InterPro" id="IPR001611">
    <property type="entry name" value="Leu-rich_rpt"/>
</dbReference>
<evidence type="ECO:0000256" key="1">
    <source>
        <dbReference type="ARBA" id="ARBA00022614"/>
    </source>
</evidence>
<protein>
    <submittedName>
        <fullName evidence="4">Jg10768 protein</fullName>
    </submittedName>
</protein>
<dbReference type="PANTHER" id="PTHR24373:SF275">
    <property type="entry name" value="TIR DOMAIN-CONTAINING PROTEIN"/>
    <property type="match status" value="1"/>
</dbReference>
<reference evidence="4" key="1">
    <citation type="submission" date="2022-03" db="EMBL/GenBank/DDBJ databases">
        <authorList>
            <person name="Lindestad O."/>
        </authorList>
    </citation>
    <scope>NUCLEOTIDE SEQUENCE</scope>
</reference>
<proteinExistence type="predicted"/>
<evidence type="ECO:0000313" key="4">
    <source>
        <dbReference type="EMBL" id="CAH2236388.1"/>
    </source>
</evidence>
<sequence>MAELEIADTTRLSRPSLAQVKAVIQFIQKHPDLVHKGRHGVNHEKMQKLWIELSNIVNSIKGTVKSTKGWIKFWSDKRRNVIMKQKQISSGKIVGKLTSLEQKILDIAKSRKKKSHAPQLCNGDDNSVENIPLEDDNDLDLQIDSDRMPTESDERHLNTMEKMIEAMNQQATALAKMAQATVIKSKAMERMAEASHKQALAVDRLAGTFETIGTSVYDEIMWWLIFLLSWWHVGISGGTICPKECDCDMDNRLNRAMCVDQNIVCVDVGVPKEVQVYSLSRNVISELDNYCFKEIGYSSLIILDLSYNLIFWIGLHAFAGLNDLTNLDLSNNRLRFIPSDVFWETPKLEILDLSSNVFESVKNEPFIMHDNLQAYPHSFCLIIILRLLLDKAAVNRRAQTASEVACKYASYLRYITILNECKIQYEDYSTRVWTTKIEYKK</sequence>
<dbReference type="Proteomes" id="UP000838756">
    <property type="component" value="Unassembled WGS sequence"/>
</dbReference>
<dbReference type="OrthoDB" id="7274909at2759"/>
<dbReference type="Pfam" id="PF13855">
    <property type="entry name" value="LRR_8"/>
    <property type="match status" value="1"/>
</dbReference>
<evidence type="ECO:0000256" key="2">
    <source>
        <dbReference type="ARBA" id="ARBA00022729"/>
    </source>
</evidence>
<comment type="caution">
    <text evidence="4">The sequence shown here is derived from an EMBL/GenBank/DDBJ whole genome shotgun (WGS) entry which is preliminary data.</text>
</comment>
<accession>A0A8S4RH78</accession>
<dbReference type="Gene3D" id="3.80.10.10">
    <property type="entry name" value="Ribonuclease Inhibitor"/>
    <property type="match status" value="1"/>
</dbReference>
<dbReference type="InterPro" id="IPR003591">
    <property type="entry name" value="Leu-rich_rpt_typical-subtyp"/>
</dbReference>
<keyword evidence="5" id="KW-1185">Reference proteome</keyword>
<dbReference type="PANTHER" id="PTHR24373">
    <property type="entry name" value="SLIT RELATED LEUCINE-RICH REPEAT NEURONAL PROTEIN"/>
    <property type="match status" value="1"/>
</dbReference>
<keyword evidence="2" id="KW-0732">Signal</keyword>
<dbReference type="InterPro" id="IPR032675">
    <property type="entry name" value="LRR_dom_sf"/>
</dbReference>
<gene>
    <name evidence="4" type="primary">jg10768</name>
    <name evidence="4" type="ORF">PAEG_LOCUS13841</name>
</gene>
<dbReference type="SUPFAM" id="SSF52058">
    <property type="entry name" value="L domain-like"/>
    <property type="match status" value="1"/>
</dbReference>